<keyword evidence="10 12" id="KW-1133">Transmembrane helix</keyword>
<dbReference type="EMBL" id="REGW02000006">
    <property type="protein sequence ID" value="KAE8295672.1"/>
    <property type="molecule type" value="Genomic_DNA"/>
</dbReference>
<evidence type="ECO:0000256" key="2">
    <source>
        <dbReference type="ARBA" id="ARBA00004236"/>
    </source>
</evidence>
<dbReference type="InterPro" id="IPR043926">
    <property type="entry name" value="ABCG_dom"/>
</dbReference>
<organism evidence="14 15">
    <name type="scientific">Larimichthys crocea</name>
    <name type="common">Large yellow croaker</name>
    <name type="synonym">Pseudosciaena crocea</name>
    <dbReference type="NCBI Taxonomy" id="215358"/>
    <lineage>
        <taxon>Eukaryota</taxon>
        <taxon>Metazoa</taxon>
        <taxon>Chordata</taxon>
        <taxon>Craniata</taxon>
        <taxon>Vertebrata</taxon>
        <taxon>Euteleostomi</taxon>
        <taxon>Actinopterygii</taxon>
        <taxon>Neopterygii</taxon>
        <taxon>Teleostei</taxon>
        <taxon>Neoteleostei</taxon>
        <taxon>Acanthomorphata</taxon>
        <taxon>Eupercaria</taxon>
        <taxon>Sciaenidae</taxon>
        <taxon>Larimichthys</taxon>
    </lineage>
</organism>
<dbReference type="PANTHER" id="PTHR48041:SF75">
    <property type="entry name" value="ATP-BINDING CASSETTE SUB-FAMILY G MEMBER 4"/>
    <property type="match status" value="1"/>
</dbReference>
<gene>
    <name evidence="14" type="ORF">D5F01_LYC06607</name>
</gene>
<feature type="transmembrane region" description="Helical" evidence="12">
    <location>
        <begin position="429"/>
        <end position="452"/>
    </location>
</feature>
<evidence type="ECO:0000256" key="6">
    <source>
        <dbReference type="ARBA" id="ARBA00022692"/>
    </source>
</evidence>
<dbReference type="InterPro" id="IPR050352">
    <property type="entry name" value="ABCG_transporters"/>
</dbReference>
<dbReference type="Pfam" id="PF19055">
    <property type="entry name" value="ABC2_membrane_7"/>
    <property type="match status" value="1"/>
</dbReference>
<dbReference type="GO" id="GO:0005524">
    <property type="term" value="F:ATP binding"/>
    <property type="evidence" value="ECO:0007669"/>
    <property type="project" value="UniProtKB-KW"/>
</dbReference>
<evidence type="ECO:0000256" key="1">
    <source>
        <dbReference type="ARBA" id="ARBA00004127"/>
    </source>
</evidence>
<feature type="transmembrane region" description="Helical" evidence="12">
    <location>
        <begin position="549"/>
        <end position="571"/>
    </location>
</feature>
<reference evidence="14 15" key="1">
    <citation type="submission" date="2019-07" db="EMBL/GenBank/DDBJ databases">
        <title>Chromosome genome assembly for large yellow croaker.</title>
        <authorList>
            <person name="Xiao S."/>
        </authorList>
    </citation>
    <scope>NUCLEOTIDE SEQUENCE [LARGE SCALE GENOMIC DNA]</scope>
    <source>
        <strain evidence="14">JMULYC20181020</strain>
        <tissue evidence="14">Muscle</tissue>
    </source>
</reference>
<sequence length="662" mass="74086">MDNHALEPESVSIPMDTMEAIICNGGSQTQQQQEASMLTHLKKVENQITDAQHFSHLPKRSAVDLEFIDLSYTIQEGPCWRRRGFKALLKCLSGRFCSRELIGIMGPSGAGKSTLMNILAGYRETGMKGQILVNGKPRDLRTFRKMSCYIMQEDMLLPHLTAREAMMVSANLKLDETMDVKKKLVNEILTALGLLECAHTRTSSLSGGQCKRLAIALELVNNPPVMFFDEPTSGLDSVSCYQVVSLMRSLALGGRTIICTIHQPSAKLFEMFDQLYILSQGQCIYKGTVPYLIPYLKTLGLYCPTYHNPADFIIEVASGEYGDLNPVLFEAVQGGMCALEEKKNPCDNNGTSVCATKCPMDVGHIERHTFATSTLTQFCILFKRTFITICRDQVLTHLRLISHIAIGVLIGLLYLNIGNDASKVFNNTGFLFFSMLFIMFGALMPTVLTFPLEMSVFLREHLNYWYSLKAYYLAKTMADIPFQADTELKSSSGAQKNSDTDSQHIVYWMTEQPPEASRYLLFIALSTCTALVAQSLGLLVGAASNSLQVATFVGPVTAIPVLLFSGFFVNFDTIPKYLQWSSYVSYVRYGFEGVILSIYGMNRSELECPGKVCKFQQPEEVLQLLDVEDAKLYMDFIVLGIFFIILRLATYLVLRYKVKSER</sequence>
<dbReference type="InterPro" id="IPR003593">
    <property type="entry name" value="AAA+_ATPase"/>
</dbReference>
<evidence type="ECO:0000256" key="9">
    <source>
        <dbReference type="ARBA" id="ARBA00022967"/>
    </source>
</evidence>
<dbReference type="AlphaFoldDB" id="A0A6G0IWQ4"/>
<comment type="similarity">
    <text evidence="3">Belongs to the ABC transporter superfamily. ABCG family. Eye pigment precursor importer (TC 3.A.1.204) subfamily.</text>
</comment>
<comment type="subcellular location">
    <subcellularLocation>
        <location evidence="2">Cell membrane</location>
    </subcellularLocation>
    <subcellularLocation>
        <location evidence="1">Endomembrane system</location>
        <topology evidence="1">Multi-pass membrane protein</topology>
    </subcellularLocation>
</comment>
<keyword evidence="8 14" id="KW-0067">ATP-binding</keyword>
<dbReference type="GO" id="GO:0034041">
    <property type="term" value="F:ABC-type sterol transporter activity"/>
    <property type="evidence" value="ECO:0007669"/>
    <property type="project" value="TreeGrafter"/>
</dbReference>
<keyword evidence="7" id="KW-0547">Nucleotide-binding</keyword>
<dbReference type="CDD" id="cd03213">
    <property type="entry name" value="ABCG_EPDR"/>
    <property type="match status" value="1"/>
</dbReference>
<keyword evidence="11 12" id="KW-0472">Membrane</keyword>
<name>A0A6G0IWQ4_LARCR</name>
<proteinExistence type="inferred from homology"/>
<keyword evidence="5" id="KW-1003">Cell membrane</keyword>
<evidence type="ECO:0000256" key="5">
    <source>
        <dbReference type="ARBA" id="ARBA00022475"/>
    </source>
</evidence>
<dbReference type="GO" id="GO:0005886">
    <property type="term" value="C:plasma membrane"/>
    <property type="evidence" value="ECO:0007669"/>
    <property type="project" value="UniProtKB-SubCell"/>
</dbReference>
<dbReference type="PANTHER" id="PTHR48041">
    <property type="entry name" value="ABC TRANSPORTER G FAMILY MEMBER 28"/>
    <property type="match status" value="1"/>
</dbReference>
<dbReference type="GO" id="GO:0042632">
    <property type="term" value="P:cholesterol homeostasis"/>
    <property type="evidence" value="ECO:0007669"/>
    <property type="project" value="TreeGrafter"/>
</dbReference>
<dbReference type="Pfam" id="PF01061">
    <property type="entry name" value="ABC2_membrane"/>
    <property type="match status" value="2"/>
</dbReference>
<dbReference type="PROSITE" id="PS00211">
    <property type="entry name" value="ABC_TRANSPORTER_1"/>
    <property type="match status" value="1"/>
</dbReference>
<feature type="transmembrane region" description="Helical" evidence="12">
    <location>
        <begin position="632"/>
        <end position="654"/>
    </location>
</feature>
<dbReference type="FunFam" id="3.40.50.300:FF:000267">
    <property type="entry name" value="ATP-binding cassette, sub-family G (WHITE), member 1"/>
    <property type="match status" value="1"/>
</dbReference>
<dbReference type="Gene3D" id="3.40.50.300">
    <property type="entry name" value="P-loop containing nucleotide triphosphate hydrolases"/>
    <property type="match status" value="1"/>
</dbReference>
<dbReference type="InterPro" id="IPR017871">
    <property type="entry name" value="ABC_transporter-like_CS"/>
</dbReference>
<dbReference type="InterPro" id="IPR027417">
    <property type="entry name" value="P-loop_NTPase"/>
</dbReference>
<evidence type="ECO:0000256" key="10">
    <source>
        <dbReference type="ARBA" id="ARBA00022989"/>
    </source>
</evidence>
<feature type="transmembrane region" description="Helical" evidence="12">
    <location>
        <begin position="400"/>
        <end position="417"/>
    </location>
</feature>
<feature type="transmembrane region" description="Helical" evidence="12">
    <location>
        <begin position="519"/>
        <end position="542"/>
    </location>
</feature>
<evidence type="ECO:0000256" key="11">
    <source>
        <dbReference type="ARBA" id="ARBA00023136"/>
    </source>
</evidence>
<evidence type="ECO:0000256" key="12">
    <source>
        <dbReference type="SAM" id="Phobius"/>
    </source>
</evidence>
<evidence type="ECO:0000313" key="15">
    <source>
        <dbReference type="Proteomes" id="UP000424527"/>
    </source>
</evidence>
<dbReference type="Pfam" id="PF00005">
    <property type="entry name" value="ABC_tran"/>
    <property type="match status" value="1"/>
</dbReference>
<comment type="caution">
    <text evidence="14">The sequence shown here is derived from an EMBL/GenBank/DDBJ whole genome shotgun (WGS) entry which is preliminary data.</text>
</comment>
<keyword evidence="6 12" id="KW-0812">Transmembrane</keyword>
<evidence type="ECO:0000256" key="7">
    <source>
        <dbReference type="ARBA" id="ARBA00022741"/>
    </source>
</evidence>
<evidence type="ECO:0000259" key="13">
    <source>
        <dbReference type="PROSITE" id="PS50893"/>
    </source>
</evidence>
<dbReference type="SUPFAM" id="SSF52540">
    <property type="entry name" value="P-loop containing nucleoside triphosphate hydrolases"/>
    <property type="match status" value="1"/>
</dbReference>
<dbReference type="InterPro" id="IPR003439">
    <property type="entry name" value="ABC_transporter-like_ATP-bd"/>
</dbReference>
<dbReference type="PROSITE" id="PS50893">
    <property type="entry name" value="ABC_TRANSPORTER_2"/>
    <property type="match status" value="1"/>
</dbReference>
<keyword evidence="4" id="KW-0813">Transport</keyword>
<dbReference type="GO" id="GO:0033344">
    <property type="term" value="P:cholesterol efflux"/>
    <property type="evidence" value="ECO:0007669"/>
    <property type="project" value="UniProtKB-ARBA"/>
</dbReference>
<dbReference type="Proteomes" id="UP000424527">
    <property type="component" value="Unassembled WGS sequence"/>
</dbReference>
<dbReference type="InterPro" id="IPR013525">
    <property type="entry name" value="ABC2_TM"/>
</dbReference>
<keyword evidence="9" id="KW-1278">Translocase</keyword>
<dbReference type="GO" id="GO:0016887">
    <property type="term" value="F:ATP hydrolysis activity"/>
    <property type="evidence" value="ECO:0007669"/>
    <property type="project" value="InterPro"/>
</dbReference>
<protein>
    <submittedName>
        <fullName evidence="14">ATP-binding cassette sub-family G member 4</fullName>
    </submittedName>
</protein>
<dbReference type="GO" id="GO:0012505">
    <property type="term" value="C:endomembrane system"/>
    <property type="evidence" value="ECO:0007669"/>
    <property type="project" value="UniProtKB-SubCell"/>
</dbReference>
<evidence type="ECO:0000256" key="3">
    <source>
        <dbReference type="ARBA" id="ARBA00005814"/>
    </source>
</evidence>
<evidence type="ECO:0000313" key="14">
    <source>
        <dbReference type="EMBL" id="KAE8295672.1"/>
    </source>
</evidence>
<evidence type="ECO:0000256" key="4">
    <source>
        <dbReference type="ARBA" id="ARBA00022448"/>
    </source>
</evidence>
<keyword evidence="15" id="KW-1185">Reference proteome</keyword>
<dbReference type="SMART" id="SM00382">
    <property type="entry name" value="AAA"/>
    <property type="match status" value="1"/>
</dbReference>
<evidence type="ECO:0000256" key="8">
    <source>
        <dbReference type="ARBA" id="ARBA00022840"/>
    </source>
</evidence>
<feature type="domain" description="ABC transporter" evidence="13">
    <location>
        <begin position="65"/>
        <end position="305"/>
    </location>
</feature>
<accession>A0A6G0IWQ4</accession>